<evidence type="ECO:0000256" key="1">
    <source>
        <dbReference type="ARBA" id="ARBA00004651"/>
    </source>
</evidence>
<dbReference type="EMBL" id="CAJHNH020008495">
    <property type="protein sequence ID" value="CAG5136143.1"/>
    <property type="molecule type" value="Genomic_DNA"/>
</dbReference>
<keyword evidence="7 9" id="KW-0675">Receptor</keyword>
<evidence type="ECO:0000259" key="11">
    <source>
        <dbReference type="PROSITE" id="PS50262"/>
    </source>
</evidence>
<sequence>MTTFDGAAVTLSVLERTSGTVPDITSTTVTTYVQAQVDISVSQIVLIVFALVMSLFIIFVNSATILVVRRTRSLHTLSNMYVVSLAATDVVVGVGLIPLSMFYVPSIRNRYYDRNMKLCLLVLGTNLGMAVVSTIHMVFIAIDRYLYIIRPYLYETVVSRKVVYIIIASTWSFGLFYALLPQAIHDQARNTTSCDITIVMPVGYMFYANVSIYTTSVAIDVAMYSQILLTAYRHRRVIQSKTIVVQPPRSSHVFTTSLCQREDTGLFHAKLQSELRQEASQQEEASNTRPQIVSSSLAWKKPTDRFKSVKFFMTVFGVYFICLTPTVVCMGVDYYWPLPRFLYNMFNLLGLLNSGMNFIIYFALNARFRYAVLKLFRYPGVQNLADTSDASFLDN</sequence>
<evidence type="ECO:0000313" key="12">
    <source>
        <dbReference type="EMBL" id="CAG5136143.1"/>
    </source>
</evidence>
<protein>
    <recommendedName>
        <fullName evidence="11">G-protein coupled receptors family 1 profile domain-containing protein</fullName>
    </recommendedName>
</protein>
<evidence type="ECO:0000313" key="13">
    <source>
        <dbReference type="Proteomes" id="UP000678393"/>
    </source>
</evidence>
<dbReference type="CDD" id="cd00637">
    <property type="entry name" value="7tm_classA_rhodopsin-like"/>
    <property type="match status" value="1"/>
</dbReference>
<feature type="transmembrane region" description="Helical" evidence="10">
    <location>
        <begin position="311"/>
        <end position="336"/>
    </location>
</feature>
<evidence type="ECO:0000256" key="5">
    <source>
        <dbReference type="ARBA" id="ARBA00023040"/>
    </source>
</evidence>
<dbReference type="SMART" id="SM01381">
    <property type="entry name" value="7TM_GPCR_Srsx"/>
    <property type="match status" value="1"/>
</dbReference>
<keyword evidence="4 10" id="KW-1133">Transmembrane helix</keyword>
<evidence type="ECO:0000256" key="2">
    <source>
        <dbReference type="ARBA" id="ARBA00022475"/>
    </source>
</evidence>
<organism evidence="12 13">
    <name type="scientific">Candidula unifasciata</name>
    <dbReference type="NCBI Taxonomy" id="100452"/>
    <lineage>
        <taxon>Eukaryota</taxon>
        <taxon>Metazoa</taxon>
        <taxon>Spiralia</taxon>
        <taxon>Lophotrochozoa</taxon>
        <taxon>Mollusca</taxon>
        <taxon>Gastropoda</taxon>
        <taxon>Heterobranchia</taxon>
        <taxon>Euthyneura</taxon>
        <taxon>Panpulmonata</taxon>
        <taxon>Eupulmonata</taxon>
        <taxon>Stylommatophora</taxon>
        <taxon>Helicina</taxon>
        <taxon>Helicoidea</taxon>
        <taxon>Geomitridae</taxon>
        <taxon>Candidula</taxon>
    </lineage>
</organism>
<evidence type="ECO:0000256" key="6">
    <source>
        <dbReference type="ARBA" id="ARBA00023136"/>
    </source>
</evidence>
<dbReference type="PRINTS" id="PR00237">
    <property type="entry name" value="GPCRRHODOPSN"/>
</dbReference>
<feature type="transmembrane region" description="Helical" evidence="10">
    <location>
        <begin position="80"/>
        <end position="100"/>
    </location>
</feature>
<comment type="similarity">
    <text evidence="9">Belongs to the G-protein coupled receptor 1 family.</text>
</comment>
<dbReference type="GO" id="GO:0004930">
    <property type="term" value="F:G protein-coupled receptor activity"/>
    <property type="evidence" value="ECO:0007669"/>
    <property type="project" value="UniProtKB-KW"/>
</dbReference>
<dbReference type="AlphaFoldDB" id="A0A8S4A2R2"/>
<dbReference type="PANTHER" id="PTHR24248">
    <property type="entry name" value="ADRENERGIC RECEPTOR-RELATED G-PROTEIN COUPLED RECEPTOR"/>
    <property type="match status" value="1"/>
</dbReference>
<dbReference type="OrthoDB" id="10042731at2759"/>
<feature type="transmembrane region" description="Helical" evidence="10">
    <location>
        <begin position="162"/>
        <end position="180"/>
    </location>
</feature>
<feature type="transmembrane region" description="Helical" evidence="10">
    <location>
        <begin position="342"/>
        <end position="364"/>
    </location>
</feature>
<comment type="subcellular location">
    <subcellularLocation>
        <location evidence="1">Cell membrane</location>
        <topology evidence="1">Multi-pass membrane protein</topology>
    </subcellularLocation>
</comment>
<dbReference type="GO" id="GO:0005886">
    <property type="term" value="C:plasma membrane"/>
    <property type="evidence" value="ECO:0007669"/>
    <property type="project" value="UniProtKB-SubCell"/>
</dbReference>
<dbReference type="SUPFAM" id="SSF81321">
    <property type="entry name" value="Family A G protein-coupled receptor-like"/>
    <property type="match status" value="1"/>
</dbReference>
<dbReference type="PANTHER" id="PTHR24248:SF192">
    <property type="entry name" value="G-PROTEIN COUPLED RECEPTORS FAMILY 1 PROFILE DOMAIN-CONTAINING PROTEIN"/>
    <property type="match status" value="1"/>
</dbReference>
<keyword evidence="5 9" id="KW-0297">G-protein coupled receptor</keyword>
<dbReference type="Pfam" id="PF00001">
    <property type="entry name" value="7tm_1"/>
    <property type="match status" value="1"/>
</dbReference>
<dbReference type="PROSITE" id="PS50262">
    <property type="entry name" value="G_PROTEIN_RECEP_F1_2"/>
    <property type="match status" value="1"/>
</dbReference>
<feature type="transmembrane region" description="Helical" evidence="10">
    <location>
        <begin position="44"/>
        <end position="68"/>
    </location>
</feature>
<proteinExistence type="inferred from homology"/>
<reference evidence="12" key="1">
    <citation type="submission" date="2021-04" db="EMBL/GenBank/DDBJ databases">
        <authorList>
            <consortium name="Molecular Ecology Group"/>
        </authorList>
    </citation>
    <scope>NUCLEOTIDE SEQUENCE</scope>
</reference>
<evidence type="ECO:0000256" key="8">
    <source>
        <dbReference type="ARBA" id="ARBA00023224"/>
    </source>
</evidence>
<evidence type="ECO:0000256" key="9">
    <source>
        <dbReference type="RuleBase" id="RU000688"/>
    </source>
</evidence>
<feature type="transmembrane region" description="Helical" evidence="10">
    <location>
        <begin position="210"/>
        <end position="232"/>
    </location>
</feature>
<gene>
    <name evidence="12" type="ORF">CUNI_LOCUS21701</name>
</gene>
<feature type="domain" description="G-protein coupled receptors family 1 profile" evidence="11">
    <location>
        <begin position="60"/>
        <end position="361"/>
    </location>
</feature>
<name>A0A8S4A2R2_9EUPU</name>
<keyword evidence="2" id="KW-1003">Cell membrane</keyword>
<keyword evidence="6 10" id="KW-0472">Membrane</keyword>
<dbReference type="InterPro" id="IPR017452">
    <property type="entry name" value="GPCR_Rhodpsn_7TM"/>
</dbReference>
<dbReference type="Gene3D" id="1.20.1070.10">
    <property type="entry name" value="Rhodopsin 7-helix transmembrane proteins"/>
    <property type="match status" value="1"/>
</dbReference>
<keyword evidence="3 9" id="KW-0812">Transmembrane</keyword>
<accession>A0A8S4A2R2</accession>
<evidence type="ECO:0000256" key="3">
    <source>
        <dbReference type="ARBA" id="ARBA00022692"/>
    </source>
</evidence>
<evidence type="ECO:0000256" key="4">
    <source>
        <dbReference type="ARBA" id="ARBA00022989"/>
    </source>
</evidence>
<dbReference type="Proteomes" id="UP000678393">
    <property type="component" value="Unassembled WGS sequence"/>
</dbReference>
<dbReference type="PROSITE" id="PS00237">
    <property type="entry name" value="G_PROTEIN_RECEP_F1_1"/>
    <property type="match status" value="1"/>
</dbReference>
<dbReference type="InterPro" id="IPR000276">
    <property type="entry name" value="GPCR_Rhodpsn"/>
</dbReference>
<comment type="caution">
    <text evidence="12">The sequence shown here is derived from an EMBL/GenBank/DDBJ whole genome shotgun (WGS) entry which is preliminary data.</text>
</comment>
<evidence type="ECO:0000256" key="7">
    <source>
        <dbReference type="ARBA" id="ARBA00023170"/>
    </source>
</evidence>
<keyword evidence="13" id="KW-1185">Reference proteome</keyword>
<feature type="transmembrane region" description="Helical" evidence="10">
    <location>
        <begin position="120"/>
        <end position="142"/>
    </location>
</feature>
<evidence type="ECO:0000256" key="10">
    <source>
        <dbReference type="SAM" id="Phobius"/>
    </source>
</evidence>
<keyword evidence="8 9" id="KW-0807">Transducer</keyword>